<keyword evidence="4" id="KW-0479">Metal-binding</keyword>
<dbReference type="CDD" id="cd00333">
    <property type="entry name" value="MIP"/>
    <property type="match status" value="1"/>
</dbReference>
<accession>A0A9E7G9F7</accession>
<dbReference type="Pfam" id="PF12428">
    <property type="entry name" value="DUF3675"/>
    <property type="match status" value="1"/>
</dbReference>
<dbReference type="InterPro" id="IPR034294">
    <property type="entry name" value="Aquaporin_transptr"/>
</dbReference>
<evidence type="ECO:0000256" key="4">
    <source>
        <dbReference type="ARBA" id="ARBA00022723"/>
    </source>
</evidence>
<dbReference type="FunFam" id="3.30.40.10:FF:000146">
    <property type="entry name" value="RING/FYVE/PHD zinc finger protein"/>
    <property type="match status" value="1"/>
</dbReference>
<feature type="domain" description="RING-CH-type" evidence="14">
    <location>
        <begin position="378"/>
        <end position="438"/>
    </location>
</feature>
<dbReference type="InterPro" id="IPR011016">
    <property type="entry name" value="Znf_RING-CH"/>
</dbReference>
<feature type="transmembrane region" description="Helical" evidence="13">
    <location>
        <begin position="93"/>
        <end position="115"/>
    </location>
</feature>
<feature type="compositionally biased region" description="Basic and acidic residues" evidence="12">
    <location>
        <begin position="362"/>
        <end position="374"/>
    </location>
</feature>
<dbReference type="FunFam" id="1.20.1080.10:FF:000013">
    <property type="entry name" value="Aquaporin NIP2-1"/>
    <property type="match status" value="1"/>
</dbReference>
<dbReference type="Pfam" id="PF12906">
    <property type="entry name" value="RINGv"/>
    <property type="match status" value="1"/>
</dbReference>
<dbReference type="PROSITE" id="PS51292">
    <property type="entry name" value="ZF_RING_CH"/>
    <property type="match status" value="1"/>
</dbReference>
<dbReference type="Gene3D" id="1.20.1080.10">
    <property type="entry name" value="Glycerol uptake facilitator protein"/>
    <property type="match status" value="1"/>
</dbReference>
<evidence type="ECO:0000313" key="16">
    <source>
        <dbReference type="Proteomes" id="UP001055439"/>
    </source>
</evidence>
<dbReference type="InterPro" id="IPR000425">
    <property type="entry name" value="MIP"/>
</dbReference>
<keyword evidence="2" id="KW-0813">Transport</keyword>
<feature type="compositionally biased region" description="Basic and acidic residues" evidence="12">
    <location>
        <begin position="1"/>
        <end position="22"/>
    </location>
</feature>
<name>A0A9E7G9F7_9LILI</name>
<evidence type="ECO:0000256" key="1">
    <source>
        <dbReference type="ARBA" id="ARBA00004141"/>
    </source>
</evidence>
<comment type="similarity">
    <text evidence="11">Belongs to the MIP/aquaporin (TC 1.A.8) family. NIP (TC 1.A.8.12) subfamily.</text>
</comment>
<dbReference type="Proteomes" id="UP001055439">
    <property type="component" value="Chromosome 6"/>
</dbReference>
<evidence type="ECO:0000256" key="7">
    <source>
        <dbReference type="ARBA" id="ARBA00022833"/>
    </source>
</evidence>
<dbReference type="CDD" id="cd16495">
    <property type="entry name" value="RING_CH-C4HC3_MARCH"/>
    <property type="match status" value="1"/>
</dbReference>
<evidence type="ECO:0000256" key="10">
    <source>
        <dbReference type="ARBA" id="ARBA00023136"/>
    </source>
</evidence>
<organism evidence="15 16">
    <name type="scientific">Musa troglodytarum</name>
    <name type="common">fe'i banana</name>
    <dbReference type="NCBI Taxonomy" id="320322"/>
    <lineage>
        <taxon>Eukaryota</taxon>
        <taxon>Viridiplantae</taxon>
        <taxon>Streptophyta</taxon>
        <taxon>Embryophyta</taxon>
        <taxon>Tracheophyta</taxon>
        <taxon>Spermatophyta</taxon>
        <taxon>Magnoliopsida</taxon>
        <taxon>Liliopsida</taxon>
        <taxon>Zingiberales</taxon>
        <taxon>Musaceae</taxon>
        <taxon>Musa</taxon>
    </lineage>
</organism>
<dbReference type="InterPro" id="IPR022357">
    <property type="entry name" value="MIP_CS"/>
</dbReference>
<sequence length="606" mass="65288">PGRTQEDHTLGRSSSRRLEMASHTRPNISNEIHDIDVVTARSSVPPSLLRHESLRELFPPFLARKVVAEMISTFLLVFVTCGAGALSKSNSGVVSQLGASVAGGLIVTVMIYAVGHISGAHMNPAVTFAFAVSRHFPWIQVPFYMCAQISGAMVASFVLRELLHPITDLGTTTPSDTAVKALVMETVVTFCMMFVTSAVATDTKAVGELAGLAVGSSVCITSILAGPISGGSMNPARTLGPAVASRNYQSLWVYFVGPVLGTVSGSVSYSFIRMTEKQQHATAAQKLSSFKLRRLQSQEMASPTSNAFENARRKEMGDHVVLHVDRLITPQTIETEGGSASLAEAAPAPALTLSSISEAGSGDEKGGQEESKVAEEEEPLIQMVDCRICQEEDHIKNLEAPCACSGSLKYAHRACVQRWCNEKGDITCEICHEQYKPGYTAPPRGHADETTIDINGGWIITGSPLDLHNPRILAMATAQRHLVEAEYDEYATNASGAAFCRSAALILMALLLLRHALTITNAGGDDDDDDASTYFSIFLLRAAGFLLPFYIMAWAISILQRRRQRQEAATLAASEMAFILQSGQQRGLHFTLAPESPATPHQEPQQ</sequence>
<keyword evidence="8 13" id="KW-1133">Transmembrane helix</keyword>
<keyword evidence="16" id="KW-1185">Reference proteome</keyword>
<evidence type="ECO:0000256" key="2">
    <source>
        <dbReference type="ARBA" id="ARBA00022448"/>
    </source>
</evidence>
<feature type="transmembrane region" description="Helical" evidence="13">
    <location>
        <begin position="533"/>
        <end position="556"/>
    </location>
</feature>
<dbReference type="Pfam" id="PF00230">
    <property type="entry name" value="MIP"/>
    <property type="match status" value="1"/>
</dbReference>
<dbReference type="PROSITE" id="PS00221">
    <property type="entry name" value="MIP"/>
    <property type="match status" value="1"/>
</dbReference>
<dbReference type="InterPro" id="IPR013083">
    <property type="entry name" value="Znf_RING/FYVE/PHD"/>
</dbReference>
<dbReference type="SUPFAM" id="SSF57850">
    <property type="entry name" value="RING/U-box"/>
    <property type="match status" value="1"/>
</dbReference>
<evidence type="ECO:0000256" key="12">
    <source>
        <dbReference type="SAM" id="MobiDB-lite"/>
    </source>
</evidence>
<feature type="region of interest" description="Disordered" evidence="12">
    <location>
        <begin position="1"/>
        <end position="23"/>
    </location>
</feature>
<keyword evidence="5" id="KW-0677">Repeat</keyword>
<keyword evidence="7" id="KW-0862">Zinc</keyword>
<feature type="region of interest" description="Disordered" evidence="12">
    <location>
        <begin position="356"/>
        <end position="377"/>
    </location>
</feature>
<proteinExistence type="inferred from homology"/>
<feature type="transmembrane region" description="Helical" evidence="13">
    <location>
        <begin position="212"/>
        <end position="231"/>
    </location>
</feature>
<protein>
    <submittedName>
        <fullName evidence="15">Zinc finger C3HC4 type</fullName>
    </submittedName>
</protein>
<dbReference type="PRINTS" id="PR00783">
    <property type="entry name" value="MINTRINSICP"/>
</dbReference>
<comment type="subcellular location">
    <subcellularLocation>
        <location evidence="1">Membrane</location>
        <topology evidence="1">Multi-pass membrane protein</topology>
    </subcellularLocation>
</comment>
<evidence type="ECO:0000256" key="9">
    <source>
        <dbReference type="ARBA" id="ARBA00023016"/>
    </source>
</evidence>
<dbReference type="PANTHER" id="PTHR45724:SF16">
    <property type="entry name" value="AQUAPORIN NIP2-1"/>
    <property type="match status" value="1"/>
</dbReference>
<feature type="non-terminal residue" evidence="15">
    <location>
        <position position="1"/>
    </location>
</feature>
<dbReference type="InterPro" id="IPR022143">
    <property type="entry name" value="DUF3675"/>
</dbReference>
<feature type="transmembrane region" description="Helical" evidence="13">
    <location>
        <begin position="490"/>
        <end position="513"/>
    </location>
</feature>
<reference evidence="15" key="1">
    <citation type="submission" date="2022-05" db="EMBL/GenBank/DDBJ databases">
        <title>The Musa troglodytarum L. genome provides insights into the mechanism of non-climacteric behaviour and enrichment of carotenoids.</title>
        <authorList>
            <person name="Wang J."/>
        </authorList>
    </citation>
    <scope>NUCLEOTIDE SEQUENCE</scope>
    <source>
        <tissue evidence="15">Leaf</tissue>
    </source>
</reference>
<dbReference type="EMBL" id="CP097508">
    <property type="protein sequence ID" value="URE08582.1"/>
    <property type="molecule type" value="Genomic_DNA"/>
</dbReference>
<feature type="transmembrane region" description="Helical" evidence="13">
    <location>
        <begin position="251"/>
        <end position="272"/>
    </location>
</feature>
<keyword evidence="3 13" id="KW-0812">Transmembrane</keyword>
<feature type="transmembrane region" description="Helical" evidence="13">
    <location>
        <begin position="66"/>
        <end position="87"/>
    </location>
</feature>
<dbReference type="GO" id="GO:0016020">
    <property type="term" value="C:membrane"/>
    <property type="evidence" value="ECO:0007669"/>
    <property type="project" value="UniProtKB-SubCell"/>
</dbReference>
<keyword evidence="10 13" id="KW-0472">Membrane</keyword>
<keyword evidence="6" id="KW-0863">Zinc-finger</keyword>
<evidence type="ECO:0000256" key="5">
    <source>
        <dbReference type="ARBA" id="ARBA00022737"/>
    </source>
</evidence>
<dbReference type="InterPro" id="IPR023271">
    <property type="entry name" value="Aquaporin-like"/>
</dbReference>
<dbReference type="SUPFAM" id="SSF81338">
    <property type="entry name" value="Aquaporin-like"/>
    <property type="match status" value="1"/>
</dbReference>
<keyword evidence="9" id="KW-0346">Stress response</keyword>
<dbReference type="Gene3D" id="3.30.40.10">
    <property type="entry name" value="Zinc/RING finger domain, C3HC4 (zinc finger)"/>
    <property type="match status" value="1"/>
</dbReference>
<evidence type="ECO:0000313" key="15">
    <source>
        <dbReference type="EMBL" id="URE08582.1"/>
    </source>
</evidence>
<dbReference type="GO" id="GO:0015267">
    <property type="term" value="F:channel activity"/>
    <property type="evidence" value="ECO:0007669"/>
    <property type="project" value="InterPro"/>
</dbReference>
<feature type="transmembrane region" description="Helical" evidence="13">
    <location>
        <begin position="179"/>
        <end position="200"/>
    </location>
</feature>
<evidence type="ECO:0000256" key="13">
    <source>
        <dbReference type="SAM" id="Phobius"/>
    </source>
</evidence>
<evidence type="ECO:0000256" key="8">
    <source>
        <dbReference type="ARBA" id="ARBA00022989"/>
    </source>
</evidence>
<dbReference type="OrthoDB" id="3222at2759"/>
<dbReference type="SMART" id="SM00744">
    <property type="entry name" value="RINGv"/>
    <property type="match status" value="1"/>
</dbReference>
<feature type="transmembrane region" description="Helical" evidence="13">
    <location>
        <begin position="136"/>
        <end position="159"/>
    </location>
</feature>
<evidence type="ECO:0000256" key="11">
    <source>
        <dbReference type="ARBA" id="ARBA00060753"/>
    </source>
</evidence>
<evidence type="ECO:0000256" key="6">
    <source>
        <dbReference type="ARBA" id="ARBA00022771"/>
    </source>
</evidence>
<evidence type="ECO:0000256" key="3">
    <source>
        <dbReference type="ARBA" id="ARBA00022692"/>
    </source>
</evidence>
<dbReference type="GO" id="GO:0008270">
    <property type="term" value="F:zinc ion binding"/>
    <property type="evidence" value="ECO:0007669"/>
    <property type="project" value="UniProtKB-KW"/>
</dbReference>
<dbReference type="PANTHER" id="PTHR45724">
    <property type="entry name" value="AQUAPORIN NIP2-1"/>
    <property type="match status" value="1"/>
</dbReference>
<gene>
    <name evidence="15" type="ORF">MUK42_03967</name>
</gene>
<evidence type="ECO:0000259" key="14">
    <source>
        <dbReference type="PROSITE" id="PS51292"/>
    </source>
</evidence>
<dbReference type="AlphaFoldDB" id="A0A9E7G9F7"/>